<dbReference type="CDD" id="cd01650">
    <property type="entry name" value="RT_nLTR_like"/>
    <property type="match status" value="1"/>
</dbReference>
<dbReference type="EMBL" id="JPKZ01003153">
    <property type="protein sequence ID" value="KHN73088.1"/>
    <property type="molecule type" value="Genomic_DNA"/>
</dbReference>
<feature type="domain" description="Reverse transcriptase" evidence="1">
    <location>
        <begin position="1"/>
        <end position="191"/>
    </location>
</feature>
<dbReference type="SUPFAM" id="SSF56672">
    <property type="entry name" value="DNA/RNA polymerases"/>
    <property type="match status" value="1"/>
</dbReference>
<evidence type="ECO:0000313" key="2">
    <source>
        <dbReference type="EMBL" id="KHN73088.1"/>
    </source>
</evidence>
<dbReference type="InterPro" id="IPR043502">
    <property type="entry name" value="DNA/RNA_pol_sf"/>
</dbReference>
<evidence type="ECO:0000259" key="1">
    <source>
        <dbReference type="PROSITE" id="PS50878"/>
    </source>
</evidence>
<dbReference type="Proteomes" id="UP000031036">
    <property type="component" value="Unassembled WGS sequence"/>
</dbReference>
<reference evidence="2 3" key="1">
    <citation type="submission" date="2014-11" db="EMBL/GenBank/DDBJ databases">
        <title>Genetic blueprint of the zoonotic pathogen Toxocara canis.</title>
        <authorList>
            <person name="Zhu X.-Q."/>
            <person name="Korhonen P.K."/>
            <person name="Cai H."/>
            <person name="Young N.D."/>
            <person name="Nejsum P."/>
            <person name="von Samson-Himmelstjerna G."/>
            <person name="Boag P.R."/>
            <person name="Tan P."/>
            <person name="Li Q."/>
            <person name="Min J."/>
            <person name="Yang Y."/>
            <person name="Wang X."/>
            <person name="Fang X."/>
            <person name="Hall R.S."/>
            <person name="Hofmann A."/>
            <person name="Sternberg P.W."/>
            <person name="Jex A.R."/>
            <person name="Gasser R.B."/>
        </authorList>
    </citation>
    <scope>NUCLEOTIDE SEQUENCE [LARGE SCALE GENOMIC DNA]</scope>
    <source>
        <strain evidence="2">PN_DK_2014</strain>
    </source>
</reference>
<dbReference type="Pfam" id="PF00078">
    <property type="entry name" value="RVT_1"/>
    <property type="match status" value="1"/>
</dbReference>
<proteinExistence type="predicted"/>
<sequence length="391" mass="45061">MDELNKSLQSTVGHIHVVRQLVEKCNELQIPLCLAFVDYKKAFDSVERNAVLNALDKCGVNPNYFDLLTEMTTGCSTEIKLFGDPCYINICKGVRQGDTTSPKLFAVTLETLFSELDWDGGIRVDGERLTHLPFADDCVLFAHSGLELQDKFLQLQVESKKIGLEMNLSKTKWMRNSLCRESRINIEGQIIEEVGSYVYLGQQLSFTDNIVGECSRRRNAAWFSFNRRRTSLLDANLPMKIKADLFHSTILPALLYGLDCWPITKAVEDKLSITQRSVECRICKISLRDQVTSDEIRRRTGFTDVVQEIYKRKQKWAGHVARIRDNRWTTRLTCWDPLDPKRPRGRPKTRWAGPMVKLLGQLWMRRAQDWKSWSEVDLRGWRKPRGGVGSR</sequence>
<dbReference type="PANTHER" id="PTHR47027:SF20">
    <property type="entry name" value="REVERSE TRANSCRIPTASE-LIKE PROTEIN WITH RNA-DIRECTED DNA POLYMERASE DOMAIN"/>
    <property type="match status" value="1"/>
</dbReference>
<comment type="caution">
    <text evidence="2">The sequence shown here is derived from an EMBL/GenBank/DDBJ whole genome shotgun (WGS) entry which is preliminary data.</text>
</comment>
<gene>
    <name evidence="2" type="primary">F52C9.6</name>
    <name evidence="2" type="ORF">Tcan_01994</name>
</gene>
<protein>
    <submittedName>
        <fullName evidence="2">Uncharacterized transposon-derived protein F52C9.6</fullName>
    </submittedName>
</protein>
<dbReference type="PANTHER" id="PTHR47027">
    <property type="entry name" value="REVERSE TRANSCRIPTASE DOMAIN-CONTAINING PROTEIN"/>
    <property type="match status" value="1"/>
</dbReference>
<dbReference type="OrthoDB" id="410104at2759"/>
<dbReference type="PROSITE" id="PS50878">
    <property type="entry name" value="RT_POL"/>
    <property type="match status" value="1"/>
</dbReference>
<keyword evidence="3" id="KW-1185">Reference proteome</keyword>
<dbReference type="STRING" id="6265.A0A0B2UUK1"/>
<organism evidence="2 3">
    <name type="scientific">Toxocara canis</name>
    <name type="common">Canine roundworm</name>
    <dbReference type="NCBI Taxonomy" id="6265"/>
    <lineage>
        <taxon>Eukaryota</taxon>
        <taxon>Metazoa</taxon>
        <taxon>Ecdysozoa</taxon>
        <taxon>Nematoda</taxon>
        <taxon>Chromadorea</taxon>
        <taxon>Rhabditida</taxon>
        <taxon>Spirurina</taxon>
        <taxon>Ascaridomorpha</taxon>
        <taxon>Ascaridoidea</taxon>
        <taxon>Toxocaridae</taxon>
        <taxon>Toxocara</taxon>
    </lineage>
</organism>
<evidence type="ECO:0000313" key="3">
    <source>
        <dbReference type="Proteomes" id="UP000031036"/>
    </source>
</evidence>
<name>A0A0B2UUK1_TOXCA</name>
<dbReference type="OMA" id="CYINICK"/>
<dbReference type="InterPro" id="IPR000477">
    <property type="entry name" value="RT_dom"/>
</dbReference>
<accession>A0A0B2UUK1</accession>
<dbReference type="AlphaFoldDB" id="A0A0B2UUK1"/>